<dbReference type="AlphaFoldDB" id="A0A4V6XXA2"/>
<comment type="caution">
    <text evidence="1">The sequence shown here is derived from an EMBL/GenBank/DDBJ whole genome shotgun (WGS) entry which is preliminary data.</text>
</comment>
<proteinExistence type="predicted"/>
<name>A0A4V6XXA2_POPAL</name>
<dbReference type="EMBL" id="RCHU01000013">
    <property type="protein sequence ID" value="TKS18166.1"/>
    <property type="molecule type" value="Genomic_DNA"/>
</dbReference>
<organism evidence="1">
    <name type="scientific">Populus alba</name>
    <name type="common">White poplar</name>
    <dbReference type="NCBI Taxonomy" id="43335"/>
    <lineage>
        <taxon>Eukaryota</taxon>
        <taxon>Viridiplantae</taxon>
        <taxon>Streptophyta</taxon>
        <taxon>Embryophyta</taxon>
        <taxon>Tracheophyta</taxon>
        <taxon>Spermatophyta</taxon>
        <taxon>Magnoliopsida</taxon>
        <taxon>eudicotyledons</taxon>
        <taxon>Gunneridae</taxon>
        <taxon>Pentapetalae</taxon>
        <taxon>rosids</taxon>
        <taxon>fabids</taxon>
        <taxon>Malpighiales</taxon>
        <taxon>Salicaceae</taxon>
        <taxon>Saliceae</taxon>
        <taxon>Populus</taxon>
    </lineage>
</organism>
<sequence length="121" mass="13097">MRVLNYLVAEMQNLVAESSHVETDLARIDVLQQGKSGAMNTFVADKLETQLGLCLSNSQTSMKVVNAKVQRILGMAYGVSKAMVAKNRKEGSNLVSAILINKALKKGGKVFLAITVIEESE</sequence>
<protein>
    <submittedName>
        <fullName evidence="1">Uncharacterized protein</fullName>
    </submittedName>
</protein>
<evidence type="ECO:0000313" key="1">
    <source>
        <dbReference type="EMBL" id="TKS18166.1"/>
    </source>
</evidence>
<gene>
    <name evidence="1" type="ORF">D5086_0000006490</name>
</gene>
<reference evidence="1" key="1">
    <citation type="submission" date="2018-10" db="EMBL/GenBank/DDBJ databases">
        <title>Population genomic analysis revealed the cold adaptation of white poplar.</title>
        <authorList>
            <person name="Liu Y.-J."/>
        </authorList>
    </citation>
    <scope>NUCLEOTIDE SEQUENCE [LARGE SCALE GENOMIC DNA]</scope>
    <source>
        <strain evidence="1">PAL-ZL1</strain>
    </source>
</reference>
<accession>A0A4V6XXA2</accession>